<sequence>MRSRRISKRVLASLVDIVMVWGRVTSTPMAGRTCFGRGWAVAGDQLLGLRPSSWCRSIKNFVLPTGMTGVTPCEPSVPDIIAAKLTKIVIYLQL</sequence>
<protein>
    <recommendedName>
        <fullName evidence="4">Secreted protein</fullName>
    </recommendedName>
</protein>
<name>A0A4Y2GUI3_ARAVE</name>
<evidence type="ECO:0000313" key="3">
    <source>
        <dbReference type="Proteomes" id="UP000499080"/>
    </source>
</evidence>
<organism evidence="2 3">
    <name type="scientific">Araneus ventricosus</name>
    <name type="common">Orbweaver spider</name>
    <name type="synonym">Epeira ventricosa</name>
    <dbReference type="NCBI Taxonomy" id="182803"/>
    <lineage>
        <taxon>Eukaryota</taxon>
        <taxon>Metazoa</taxon>
        <taxon>Ecdysozoa</taxon>
        <taxon>Arthropoda</taxon>
        <taxon>Chelicerata</taxon>
        <taxon>Arachnida</taxon>
        <taxon>Araneae</taxon>
        <taxon>Araneomorphae</taxon>
        <taxon>Entelegynae</taxon>
        <taxon>Araneoidea</taxon>
        <taxon>Araneidae</taxon>
        <taxon>Araneus</taxon>
    </lineage>
</organism>
<evidence type="ECO:0000256" key="1">
    <source>
        <dbReference type="SAM" id="SignalP"/>
    </source>
</evidence>
<accession>A0A4Y2GUI3</accession>
<reference evidence="2 3" key="1">
    <citation type="journal article" date="2019" name="Sci. Rep.">
        <title>Orb-weaving spider Araneus ventricosus genome elucidates the spidroin gene catalogue.</title>
        <authorList>
            <person name="Kono N."/>
            <person name="Nakamura H."/>
            <person name="Ohtoshi R."/>
            <person name="Moran D.A.P."/>
            <person name="Shinohara A."/>
            <person name="Yoshida Y."/>
            <person name="Fujiwara M."/>
            <person name="Mori M."/>
            <person name="Tomita M."/>
            <person name="Arakawa K."/>
        </authorList>
    </citation>
    <scope>NUCLEOTIDE SEQUENCE [LARGE SCALE GENOMIC DNA]</scope>
</reference>
<comment type="caution">
    <text evidence="2">The sequence shown here is derived from an EMBL/GenBank/DDBJ whole genome shotgun (WGS) entry which is preliminary data.</text>
</comment>
<dbReference type="Proteomes" id="UP000499080">
    <property type="component" value="Unassembled WGS sequence"/>
</dbReference>
<evidence type="ECO:0000313" key="2">
    <source>
        <dbReference type="EMBL" id="GBM56465.1"/>
    </source>
</evidence>
<proteinExistence type="predicted"/>
<dbReference type="AlphaFoldDB" id="A0A4Y2GUI3"/>
<keyword evidence="3" id="KW-1185">Reference proteome</keyword>
<feature type="signal peptide" evidence="1">
    <location>
        <begin position="1"/>
        <end position="26"/>
    </location>
</feature>
<dbReference type="EMBL" id="BGPR01001547">
    <property type="protein sequence ID" value="GBM56465.1"/>
    <property type="molecule type" value="Genomic_DNA"/>
</dbReference>
<evidence type="ECO:0008006" key="4">
    <source>
        <dbReference type="Google" id="ProtNLM"/>
    </source>
</evidence>
<keyword evidence="1" id="KW-0732">Signal</keyword>
<gene>
    <name evidence="2" type="ORF">AVEN_58969_1</name>
</gene>
<feature type="chain" id="PRO_5021209303" description="Secreted protein" evidence="1">
    <location>
        <begin position="27"/>
        <end position="94"/>
    </location>
</feature>